<gene>
    <name evidence="6" type="ORF">PPYR_03720</name>
</gene>
<sequence length="571" mass="65696">MTRKSVLYYILHCKTEATIRCDEVQGDNRNQLVPCKYVYWTRMRAVRDETMLALYVLLCVLVNANVGSGARILGIIPTPSFSHQIVFQEFWKELSLRGHKVTTMTTDPLKDPKLTNLTEIDWHFSYEIWNEGLHEAIEGSSQNPFNLIKMAVSRLQRINHKQLEHAPVQKLIKDRSVQFDLVIVENLMPAMFAFAERFKCPFIGINSFDPPFHVYQALGNPTHPVLYPDSILPFKYPLSLTERIISVLYTLIIPLVPLFLGNHDDQLIAKHFGEGYREIGEISKDVTMLFVNTDPIFHPIRPLVPTVIQVGGGAHRSPPKPLPKELKRILDEATRGFVYFSLGSNVKSKDLSNETRDVIIETFRELPYTVVWKFEASDLQNKPSNVHIQKWLPQQDVLKHPNIKLFITQGGLQSTDEAIYDHVPMVGLPFFADQHRNVEKMAEMGMGLYVEPKNLRKEDLKAAISEVITNPKYKKRIIELAALAQDQPMTGLEKAVWWTEYVIRHKGAKHLRSPLLDIPWYQYLLLDVIGVLLSFFTLLLFILYLILRLILRIVRGVAKLFAKKPKKQKSQ</sequence>
<evidence type="ECO:0000256" key="1">
    <source>
        <dbReference type="ARBA" id="ARBA00009995"/>
    </source>
</evidence>
<dbReference type="InterPro" id="IPR050271">
    <property type="entry name" value="UDP-glycosyltransferase"/>
</dbReference>
<reference evidence="6 7" key="1">
    <citation type="journal article" date="2018" name="Elife">
        <title>Firefly genomes illuminate parallel origins of bioluminescence in beetles.</title>
        <authorList>
            <person name="Fallon T.R."/>
            <person name="Lower S.E."/>
            <person name="Chang C.H."/>
            <person name="Bessho-Uehara M."/>
            <person name="Martin G.J."/>
            <person name="Bewick A.J."/>
            <person name="Behringer M."/>
            <person name="Debat H.J."/>
            <person name="Wong I."/>
            <person name="Day J.C."/>
            <person name="Suvorov A."/>
            <person name="Silva C.J."/>
            <person name="Stanger-Hall K.F."/>
            <person name="Hall D.W."/>
            <person name="Schmitz R.J."/>
            <person name="Nelson D.R."/>
            <person name="Lewis S.M."/>
            <person name="Shigenobu S."/>
            <person name="Bybee S.M."/>
            <person name="Larracuente A.M."/>
            <person name="Oba Y."/>
            <person name="Weng J.K."/>
        </authorList>
    </citation>
    <scope>NUCLEOTIDE SEQUENCE [LARGE SCALE GENOMIC DNA]</scope>
    <source>
        <strain evidence="6">1611_PpyrPB1</strain>
        <tissue evidence="6">Whole body</tissue>
    </source>
</reference>
<dbReference type="Proteomes" id="UP000327044">
    <property type="component" value="Unassembled WGS sequence"/>
</dbReference>
<dbReference type="CDD" id="cd03784">
    <property type="entry name" value="GT1_Gtf-like"/>
    <property type="match status" value="1"/>
</dbReference>
<comment type="similarity">
    <text evidence="1 4">Belongs to the UDP-glycosyltransferase family.</text>
</comment>
<dbReference type="EMBL" id="VVIM01000011">
    <property type="protein sequence ID" value="KAB0791920.1"/>
    <property type="molecule type" value="Genomic_DNA"/>
</dbReference>
<evidence type="ECO:0000313" key="7">
    <source>
        <dbReference type="Proteomes" id="UP000327044"/>
    </source>
</evidence>
<evidence type="ECO:0000256" key="4">
    <source>
        <dbReference type="RuleBase" id="RU003718"/>
    </source>
</evidence>
<dbReference type="GO" id="GO:0008194">
    <property type="term" value="F:UDP-glycosyltransferase activity"/>
    <property type="evidence" value="ECO:0007669"/>
    <property type="project" value="InterPro"/>
</dbReference>
<evidence type="ECO:0000313" key="6">
    <source>
        <dbReference type="EMBL" id="KAB0791920.1"/>
    </source>
</evidence>
<dbReference type="FunFam" id="3.40.50.2000:FF:000050">
    <property type="entry name" value="UDP-glucuronosyltransferase"/>
    <property type="match status" value="1"/>
</dbReference>
<keyword evidence="7" id="KW-1185">Reference proteome</keyword>
<dbReference type="SUPFAM" id="SSF53756">
    <property type="entry name" value="UDP-Glycosyltransferase/glycogen phosphorylase"/>
    <property type="match status" value="1"/>
</dbReference>
<evidence type="ECO:0000256" key="5">
    <source>
        <dbReference type="SAM" id="Phobius"/>
    </source>
</evidence>
<keyword evidence="5" id="KW-0812">Transmembrane</keyword>
<proteinExistence type="inferred from homology"/>
<evidence type="ECO:0000256" key="3">
    <source>
        <dbReference type="ARBA" id="ARBA00022679"/>
    </source>
</evidence>
<dbReference type="InterPro" id="IPR035595">
    <property type="entry name" value="UDP_glycos_trans_CS"/>
</dbReference>
<dbReference type="PROSITE" id="PS00375">
    <property type="entry name" value="UDPGT"/>
    <property type="match status" value="1"/>
</dbReference>
<name>A0A5N4A3M0_PHOPY</name>
<keyword evidence="2 4" id="KW-0328">Glycosyltransferase</keyword>
<evidence type="ECO:0000256" key="2">
    <source>
        <dbReference type="ARBA" id="ARBA00022676"/>
    </source>
</evidence>
<dbReference type="Pfam" id="PF00201">
    <property type="entry name" value="UDPGT"/>
    <property type="match status" value="1"/>
</dbReference>
<feature type="transmembrane region" description="Helical" evidence="5">
    <location>
        <begin position="520"/>
        <end position="547"/>
    </location>
</feature>
<comment type="caution">
    <text evidence="6">The sequence shown here is derived from an EMBL/GenBank/DDBJ whole genome shotgun (WGS) entry which is preliminary data.</text>
</comment>
<dbReference type="InParanoid" id="A0A5N4A3M0"/>
<dbReference type="Gene3D" id="3.40.50.2000">
    <property type="entry name" value="Glycogen Phosphorylase B"/>
    <property type="match status" value="2"/>
</dbReference>
<dbReference type="PANTHER" id="PTHR48043:SF159">
    <property type="entry name" value="EG:EG0003.4 PROTEIN-RELATED"/>
    <property type="match status" value="1"/>
</dbReference>
<dbReference type="InterPro" id="IPR002213">
    <property type="entry name" value="UDP_glucos_trans"/>
</dbReference>
<feature type="transmembrane region" description="Helical" evidence="5">
    <location>
        <begin position="52"/>
        <end position="76"/>
    </location>
</feature>
<keyword evidence="3 4" id="KW-0808">Transferase</keyword>
<keyword evidence="5" id="KW-0472">Membrane</keyword>
<keyword evidence="5" id="KW-1133">Transmembrane helix</keyword>
<accession>A0A5N4A3M0</accession>
<dbReference type="AlphaFoldDB" id="A0A5N4A3M0"/>
<dbReference type="PANTHER" id="PTHR48043">
    <property type="entry name" value="EG:EG0003.4 PROTEIN-RELATED"/>
    <property type="match status" value="1"/>
</dbReference>
<protein>
    <submittedName>
        <fullName evidence="6">Uncharacterized protein</fullName>
    </submittedName>
</protein>
<organism evidence="6 7">
    <name type="scientific">Photinus pyralis</name>
    <name type="common">Common eastern firefly</name>
    <name type="synonym">Lampyris pyralis</name>
    <dbReference type="NCBI Taxonomy" id="7054"/>
    <lineage>
        <taxon>Eukaryota</taxon>
        <taxon>Metazoa</taxon>
        <taxon>Ecdysozoa</taxon>
        <taxon>Arthropoda</taxon>
        <taxon>Hexapoda</taxon>
        <taxon>Insecta</taxon>
        <taxon>Pterygota</taxon>
        <taxon>Neoptera</taxon>
        <taxon>Endopterygota</taxon>
        <taxon>Coleoptera</taxon>
        <taxon>Polyphaga</taxon>
        <taxon>Elateriformia</taxon>
        <taxon>Elateroidea</taxon>
        <taxon>Lampyridae</taxon>
        <taxon>Lampyrinae</taxon>
        <taxon>Photinus</taxon>
    </lineage>
</organism>